<evidence type="ECO:0000313" key="3">
    <source>
        <dbReference type="Proteomes" id="UP000694382"/>
    </source>
</evidence>
<keyword evidence="3" id="KW-1185">Reference proteome</keyword>
<sequence>MSELERLRLSEIPAGRQRLREQHGNLLRVADYCHSNYLQVSAGPGRAGLSRALGDPRSPFPAGIPGNPRVRRPPGPGEA</sequence>
<dbReference type="Ensembl" id="ENSCPVT00000027032.1">
    <property type="protein sequence ID" value="ENSCPVP00000024345.1"/>
    <property type="gene ID" value="ENSCPVG00000017033.1"/>
</dbReference>
<dbReference type="Proteomes" id="UP000694382">
    <property type="component" value="Chromosome 27"/>
</dbReference>
<reference evidence="2" key="3">
    <citation type="submission" date="2025-09" db="UniProtKB">
        <authorList>
            <consortium name="Ensembl"/>
        </authorList>
    </citation>
    <scope>IDENTIFICATION</scope>
</reference>
<reference evidence="2" key="2">
    <citation type="submission" date="2025-08" db="UniProtKB">
        <authorList>
            <consortium name="Ensembl"/>
        </authorList>
    </citation>
    <scope>IDENTIFICATION</scope>
</reference>
<protein>
    <submittedName>
        <fullName evidence="2">Uncharacterized protein</fullName>
    </submittedName>
</protein>
<evidence type="ECO:0000313" key="2">
    <source>
        <dbReference type="Ensembl" id="ENSCPVP00000024345.1"/>
    </source>
</evidence>
<dbReference type="AlphaFoldDB" id="A0A8U8BF33"/>
<accession>A0A8U8BF33</accession>
<reference evidence="2" key="1">
    <citation type="submission" date="2020-02" db="EMBL/GenBank/DDBJ databases">
        <authorList>
            <person name="Enbody D E."/>
            <person name="Pettersson E M."/>
        </authorList>
    </citation>
    <scope>NUCLEOTIDE SEQUENCE [LARGE SCALE GENOMIC DNA]</scope>
</reference>
<feature type="region of interest" description="Disordered" evidence="1">
    <location>
        <begin position="48"/>
        <end position="79"/>
    </location>
</feature>
<proteinExistence type="predicted"/>
<name>A0A8U8BF33_GEOPR</name>
<evidence type="ECO:0000256" key="1">
    <source>
        <dbReference type="SAM" id="MobiDB-lite"/>
    </source>
</evidence>
<organism evidence="2 3">
    <name type="scientific">Geospiza parvula</name>
    <name type="common">Small tree-finch</name>
    <name type="synonym">Camarhynchus parvulus</name>
    <dbReference type="NCBI Taxonomy" id="87175"/>
    <lineage>
        <taxon>Eukaryota</taxon>
        <taxon>Metazoa</taxon>
        <taxon>Chordata</taxon>
        <taxon>Craniata</taxon>
        <taxon>Vertebrata</taxon>
        <taxon>Euteleostomi</taxon>
        <taxon>Archelosauria</taxon>
        <taxon>Archosauria</taxon>
        <taxon>Dinosauria</taxon>
        <taxon>Saurischia</taxon>
        <taxon>Theropoda</taxon>
        <taxon>Coelurosauria</taxon>
        <taxon>Aves</taxon>
        <taxon>Neognathae</taxon>
        <taxon>Neoaves</taxon>
        <taxon>Telluraves</taxon>
        <taxon>Australaves</taxon>
        <taxon>Passeriformes</taxon>
        <taxon>Thraupidae</taxon>
        <taxon>Camarhynchus</taxon>
    </lineage>
</organism>
<dbReference type="Gene3D" id="6.10.140.1620">
    <property type="match status" value="1"/>
</dbReference>